<keyword evidence="3" id="KW-1185">Reference proteome</keyword>
<dbReference type="EMBL" id="SDMP01000012">
    <property type="protein sequence ID" value="RYR25656.1"/>
    <property type="molecule type" value="Genomic_DNA"/>
</dbReference>
<dbReference type="AlphaFoldDB" id="A0A445AGT2"/>
<evidence type="ECO:0000313" key="2">
    <source>
        <dbReference type="EMBL" id="RYR25656.1"/>
    </source>
</evidence>
<evidence type="ECO:0000313" key="3">
    <source>
        <dbReference type="Proteomes" id="UP000289738"/>
    </source>
</evidence>
<feature type="compositionally biased region" description="Basic and acidic residues" evidence="1">
    <location>
        <begin position="18"/>
        <end position="32"/>
    </location>
</feature>
<sequence length="111" mass="12558">MGSGLPDLKNKKKGKQKAPKDAHVSEALDKLREQTREAVKGLEFMAPSSADDFGKDAMMEDWVKHFEDLAGSQPWLPVPLMGDSYWCTQQMQKETLMERTTLRGGQRSFKV</sequence>
<protein>
    <submittedName>
        <fullName evidence="2">Uncharacterized protein</fullName>
    </submittedName>
</protein>
<accession>A0A445AGT2</accession>
<feature type="region of interest" description="Disordered" evidence="1">
    <location>
        <begin position="1"/>
        <end position="32"/>
    </location>
</feature>
<evidence type="ECO:0000256" key="1">
    <source>
        <dbReference type="SAM" id="MobiDB-lite"/>
    </source>
</evidence>
<comment type="caution">
    <text evidence="2">The sequence shown here is derived from an EMBL/GenBank/DDBJ whole genome shotgun (WGS) entry which is preliminary data.</text>
</comment>
<dbReference type="STRING" id="3818.A0A445AGT2"/>
<name>A0A445AGT2_ARAHY</name>
<proteinExistence type="predicted"/>
<gene>
    <name evidence="2" type="ORF">Ahy_B02g059557</name>
</gene>
<reference evidence="2 3" key="1">
    <citation type="submission" date="2019-01" db="EMBL/GenBank/DDBJ databases">
        <title>Sequencing of cultivated peanut Arachis hypogaea provides insights into genome evolution and oil improvement.</title>
        <authorList>
            <person name="Chen X."/>
        </authorList>
    </citation>
    <scope>NUCLEOTIDE SEQUENCE [LARGE SCALE GENOMIC DNA]</scope>
    <source>
        <strain evidence="3">cv. Fuhuasheng</strain>
        <tissue evidence="2">Leaves</tissue>
    </source>
</reference>
<dbReference type="Proteomes" id="UP000289738">
    <property type="component" value="Chromosome B02"/>
</dbReference>
<organism evidence="2 3">
    <name type="scientific">Arachis hypogaea</name>
    <name type="common">Peanut</name>
    <dbReference type="NCBI Taxonomy" id="3818"/>
    <lineage>
        <taxon>Eukaryota</taxon>
        <taxon>Viridiplantae</taxon>
        <taxon>Streptophyta</taxon>
        <taxon>Embryophyta</taxon>
        <taxon>Tracheophyta</taxon>
        <taxon>Spermatophyta</taxon>
        <taxon>Magnoliopsida</taxon>
        <taxon>eudicotyledons</taxon>
        <taxon>Gunneridae</taxon>
        <taxon>Pentapetalae</taxon>
        <taxon>rosids</taxon>
        <taxon>fabids</taxon>
        <taxon>Fabales</taxon>
        <taxon>Fabaceae</taxon>
        <taxon>Papilionoideae</taxon>
        <taxon>50 kb inversion clade</taxon>
        <taxon>dalbergioids sensu lato</taxon>
        <taxon>Dalbergieae</taxon>
        <taxon>Pterocarpus clade</taxon>
        <taxon>Arachis</taxon>
    </lineage>
</organism>